<protein>
    <submittedName>
        <fullName evidence="7">TetR/AcrR family transcriptional regulator</fullName>
    </submittedName>
</protein>
<dbReference type="Pfam" id="PF13305">
    <property type="entry name" value="TetR_C_33"/>
    <property type="match status" value="1"/>
</dbReference>
<dbReference type="Proteomes" id="UP000733379">
    <property type="component" value="Unassembled WGS sequence"/>
</dbReference>
<dbReference type="PANTHER" id="PTHR30055:SF234">
    <property type="entry name" value="HTH-TYPE TRANSCRIPTIONAL REGULATOR BETI"/>
    <property type="match status" value="1"/>
</dbReference>
<dbReference type="InterPro" id="IPR001647">
    <property type="entry name" value="HTH_TetR"/>
</dbReference>
<evidence type="ECO:0000256" key="2">
    <source>
        <dbReference type="ARBA" id="ARBA00023125"/>
    </source>
</evidence>
<reference evidence="7 8" key="1">
    <citation type="submission" date="2021-06" db="EMBL/GenBank/DDBJ databases">
        <title>Actinomycetes sequencing.</title>
        <authorList>
            <person name="Shan Q."/>
        </authorList>
    </citation>
    <scope>NUCLEOTIDE SEQUENCE [LARGE SCALE GENOMIC DNA]</scope>
    <source>
        <strain evidence="7 8">NEAU-G5</strain>
    </source>
</reference>
<comment type="caution">
    <text evidence="7">The sequence shown here is derived from an EMBL/GenBank/DDBJ whole genome shotgun (WGS) entry which is preliminary data.</text>
</comment>
<gene>
    <name evidence="7" type="ORF">KO481_08730</name>
</gene>
<evidence type="ECO:0000256" key="4">
    <source>
        <dbReference type="PROSITE-ProRule" id="PRU00335"/>
    </source>
</evidence>
<name>A0ABS6AUB5_9NOCA</name>
<keyword evidence="8" id="KW-1185">Reference proteome</keyword>
<dbReference type="InterPro" id="IPR050109">
    <property type="entry name" value="HTH-type_TetR-like_transc_reg"/>
</dbReference>
<dbReference type="PANTHER" id="PTHR30055">
    <property type="entry name" value="HTH-TYPE TRANSCRIPTIONAL REGULATOR RUTR"/>
    <property type="match status" value="1"/>
</dbReference>
<accession>A0ABS6AUB5</accession>
<dbReference type="InterPro" id="IPR036271">
    <property type="entry name" value="Tet_transcr_reg_TetR-rel_C_sf"/>
</dbReference>
<organism evidence="7 8">
    <name type="scientific">Nocardia albiluteola</name>
    <dbReference type="NCBI Taxonomy" id="2842303"/>
    <lineage>
        <taxon>Bacteria</taxon>
        <taxon>Bacillati</taxon>
        <taxon>Actinomycetota</taxon>
        <taxon>Actinomycetes</taxon>
        <taxon>Mycobacteriales</taxon>
        <taxon>Nocardiaceae</taxon>
        <taxon>Nocardia</taxon>
    </lineage>
</organism>
<dbReference type="PRINTS" id="PR00455">
    <property type="entry name" value="HTHTETR"/>
</dbReference>
<dbReference type="EMBL" id="JAHKNI010000002">
    <property type="protein sequence ID" value="MBU3061607.1"/>
    <property type="molecule type" value="Genomic_DNA"/>
</dbReference>
<dbReference type="InterPro" id="IPR009057">
    <property type="entry name" value="Homeodomain-like_sf"/>
</dbReference>
<dbReference type="Gene3D" id="1.10.357.10">
    <property type="entry name" value="Tetracycline Repressor, domain 2"/>
    <property type="match status" value="1"/>
</dbReference>
<keyword evidence="1" id="KW-0805">Transcription regulation</keyword>
<proteinExistence type="predicted"/>
<feature type="compositionally biased region" description="Basic and acidic residues" evidence="5">
    <location>
        <begin position="12"/>
        <end position="22"/>
    </location>
</feature>
<feature type="domain" description="HTH tetR-type" evidence="6">
    <location>
        <begin position="29"/>
        <end position="89"/>
    </location>
</feature>
<sequence>MSSTHPHVVNAEPRRGDSEPPRRKSYHHGALRSALIEAGIALAREGGPERVILREAARAAGVSHSAAYRHFADRDALLAEVSRYARNELAAKMRRRVKRARDPRKRLEAVGMAYVDFALAQPGLFRTAFTSHPPTSEAEVADGVGRASGGGDDSDPFEILGQVLDQAEAAGLMDPHRRPGAEIGAWSAVHGLASLLLDGPLPANPANVEFARGQVLTLIERGLLNEA</sequence>
<dbReference type="SUPFAM" id="SSF48498">
    <property type="entry name" value="Tetracyclin repressor-like, C-terminal domain"/>
    <property type="match status" value="1"/>
</dbReference>
<evidence type="ECO:0000313" key="8">
    <source>
        <dbReference type="Proteomes" id="UP000733379"/>
    </source>
</evidence>
<dbReference type="SUPFAM" id="SSF46689">
    <property type="entry name" value="Homeodomain-like"/>
    <property type="match status" value="1"/>
</dbReference>
<feature type="DNA-binding region" description="H-T-H motif" evidence="4">
    <location>
        <begin position="52"/>
        <end position="71"/>
    </location>
</feature>
<dbReference type="RefSeq" id="WP_215916464.1">
    <property type="nucleotide sequence ID" value="NZ_JAHKNI010000002.1"/>
</dbReference>
<keyword evidence="3" id="KW-0804">Transcription</keyword>
<evidence type="ECO:0000259" key="6">
    <source>
        <dbReference type="PROSITE" id="PS50977"/>
    </source>
</evidence>
<keyword evidence="2 4" id="KW-0238">DNA-binding</keyword>
<evidence type="ECO:0000256" key="5">
    <source>
        <dbReference type="SAM" id="MobiDB-lite"/>
    </source>
</evidence>
<feature type="region of interest" description="Disordered" evidence="5">
    <location>
        <begin position="1"/>
        <end position="26"/>
    </location>
</feature>
<dbReference type="Pfam" id="PF00440">
    <property type="entry name" value="TetR_N"/>
    <property type="match status" value="1"/>
</dbReference>
<dbReference type="PROSITE" id="PS50977">
    <property type="entry name" value="HTH_TETR_2"/>
    <property type="match status" value="1"/>
</dbReference>
<dbReference type="InterPro" id="IPR025996">
    <property type="entry name" value="MT1864/Rv1816-like_C"/>
</dbReference>
<evidence type="ECO:0000313" key="7">
    <source>
        <dbReference type="EMBL" id="MBU3061607.1"/>
    </source>
</evidence>
<evidence type="ECO:0000256" key="1">
    <source>
        <dbReference type="ARBA" id="ARBA00023015"/>
    </source>
</evidence>
<evidence type="ECO:0000256" key="3">
    <source>
        <dbReference type="ARBA" id="ARBA00023163"/>
    </source>
</evidence>